<comment type="caution">
    <text evidence="2">The sequence shown here is derived from an EMBL/GenBank/DDBJ whole genome shotgun (WGS) entry which is preliminary data.</text>
</comment>
<keyword evidence="1" id="KW-0472">Membrane</keyword>
<keyword evidence="1" id="KW-1133">Transmembrane helix</keyword>
<sequence>MGHTQSKRRREKRLKKELSDYILSNLAPGAGDDETLHRVTQLKINRLSADLERLSIASSYLSKDSSVFGSDSKHSTMSLNRSLYAQLNAGRQDLEGVAEVGMGVDGKQAFSYEKLNVDDDPVLTKLQNEQNRRLERMEKRMSQIKLHAMQEVERRKFAHMFRAKNEPTTELLHKAKDTLVKDCERELSEHSSADDVRTDVRMTKLDSDKGEIIPVTIVKDRDCDQTEGDNSEKKVVEKKSLFQTMPALNNMDLNDPKSYLFLPFLFPIFVILMVLRSLQQSEAWQRNSGNSRHKKRN</sequence>
<accession>A0AA88YBD3</accession>
<gene>
    <name evidence="2" type="ORF">FSP39_007754</name>
</gene>
<proteinExistence type="predicted"/>
<name>A0AA88YBD3_PINIB</name>
<evidence type="ECO:0000313" key="3">
    <source>
        <dbReference type="Proteomes" id="UP001186944"/>
    </source>
</evidence>
<evidence type="ECO:0000313" key="2">
    <source>
        <dbReference type="EMBL" id="KAK3101974.1"/>
    </source>
</evidence>
<keyword evidence="1" id="KW-0812">Transmembrane</keyword>
<dbReference type="AlphaFoldDB" id="A0AA88YBD3"/>
<dbReference type="EMBL" id="VSWD01000005">
    <property type="protein sequence ID" value="KAK3101974.1"/>
    <property type="molecule type" value="Genomic_DNA"/>
</dbReference>
<keyword evidence="3" id="KW-1185">Reference proteome</keyword>
<evidence type="ECO:0000256" key="1">
    <source>
        <dbReference type="SAM" id="Phobius"/>
    </source>
</evidence>
<dbReference type="Proteomes" id="UP001186944">
    <property type="component" value="Unassembled WGS sequence"/>
</dbReference>
<protein>
    <submittedName>
        <fullName evidence="2">Uncharacterized protein</fullName>
    </submittedName>
</protein>
<organism evidence="2 3">
    <name type="scientific">Pinctada imbricata</name>
    <name type="common">Atlantic pearl-oyster</name>
    <name type="synonym">Pinctada martensii</name>
    <dbReference type="NCBI Taxonomy" id="66713"/>
    <lineage>
        <taxon>Eukaryota</taxon>
        <taxon>Metazoa</taxon>
        <taxon>Spiralia</taxon>
        <taxon>Lophotrochozoa</taxon>
        <taxon>Mollusca</taxon>
        <taxon>Bivalvia</taxon>
        <taxon>Autobranchia</taxon>
        <taxon>Pteriomorphia</taxon>
        <taxon>Pterioida</taxon>
        <taxon>Pterioidea</taxon>
        <taxon>Pteriidae</taxon>
        <taxon>Pinctada</taxon>
    </lineage>
</organism>
<reference evidence="2" key="1">
    <citation type="submission" date="2019-08" db="EMBL/GenBank/DDBJ databases">
        <title>The improved chromosome-level genome for the pearl oyster Pinctada fucata martensii using PacBio sequencing and Hi-C.</title>
        <authorList>
            <person name="Zheng Z."/>
        </authorList>
    </citation>
    <scope>NUCLEOTIDE SEQUENCE</scope>
    <source>
        <strain evidence="2">ZZ-2019</strain>
        <tissue evidence="2">Adductor muscle</tissue>
    </source>
</reference>
<feature type="transmembrane region" description="Helical" evidence="1">
    <location>
        <begin position="259"/>
        <end position="278"/>
    </location>
</feature>